<dbReference type="HOGENOM" id="CLU_055597_5_0_5"/>
<keyword evidence="1 8" id="KW-0963">Cytoplasm</keyword>
<dbReference type="InterPro" id="IPR029044">
    <property type="entry name" value="Nucleotide-diphossugar_trans"/>
</dbReference>
<evidence type="ECO:0000256" key="6">
    <source>
        <dbReference type="ARBA" id="ARBA00023134"/>
    </source>
</evidence>
<name>S5XV50_PARAH</name>
<dbReference type="SUPFAM" id="SSF53448">
    <property type="entry name" value="Nucleotide-diphospho-sugar transferases"/>
    <property type="match status" value="1"/>
</dbReference>
<feature type="binding site" evidence="8">
    <location>
        <position position="109"/>
    </location>
    <ligand>
        <name>Mg(2+)</name>
        <dbReference type="ChEBI" id="CHEBI:18420"/>
    </ligand>
</feature>
<evidence type="ECO:0000256" key="1">
    <source>
        <dbReference type="ARBA" id="ARBA00022490"/>
    </source>
</evidence>
<dbReference type="KEGG" id="pami:JCM7686_0104"/>
<keyword evidence="3 8" id="KW-0479">Metal-binding</keyword>
<feature type="domain" description="MobA-like NTP transferase" evidence="9">
    <location>
        <begin position="14"/>
        <end position="165"/>
    </location>
</feature>
<reference evidence="10 11" key="1">
    <citation type="journal article" date="2014" name="BMC Genomics">
        <title>Architecture and functions of a multipartite genome of the methylotrophic bacterium Paracoccus aminophilus JCM 7686, containing primary and secondary chromids.</title>
        <authorList>
            <person name="Dziewit L."/>
            <person name="Czarnecki J."/>
            <person name="Wibberg D."/>
            <person name="Radlinska M."/>
            <person name="Mrozek P."/>
            <person name="Szymczak M."/>
            <person name="Schluter A."/>
            <person name="Puhler A."/>
            <person name="Bartosik D."/>
        </authorList>
    </citation>
    <scope>NUCLEOTIDE SEQUENCE [LARGE SCALE GENOMIC DNA]</scope>
    <source>
        <strain evidence="10">JCM 7686</strain>
    </source>
</reference>
<dbReference type="HAMAP" id="MF_00316">
    <property type="entry name" value="MobA"/>
    <property type="match status" value="1"/>
</dbReference>
<dbReference type="CDD" id="cd02503">
    <property type="entry name" value="MobA"/>
    <property type="match status" value="1"/>
</dbReference>
<evidence type="ECO:0000256" key="3">
    <source>
        <dbReference type="ARBA" id="ARBA00022723"/>
    </source>
</evidence>
<keyword evidence="2 8" id="KW-0808">Transferase</keyword>
<dbReference type="RefSeq" id="WP_020948855.1">
    <property type="nucleotide sequence ID" value="NC_022041.1"/>
</dbReference>
<comment type="catalytic activity">
    <reaction evidence="8">
        <text>Mo-molybdopterin + GTP + H(+) = Mo-molybdopterin guanine dinucleotide + diphosphate</text>
        <dbReference type="Rhea" id="RHEA:34243"/>
        <dbReference type="ChEBI" id="CHEBI:15378"/>
        <dbReference type="ChEBI" id="CHEBI:33019"/>
        <dbReference type="ChEBI" id="CHEBI:37565"/>
        <dbReference type="ChEBI" id="CHEBI:71302"/>
        <dbReference type="ChEBI" id="CHEBI:71310"/>
        <dbReference type="EC" id="2.7.7.77"/>
    </reaction>
</comment>
<accession>S5XV50</accession>
<evidence type="ECO:0000259" key="9">
    <source>
        <dbReference type="Pfam" id="PF12804"/>
    </source>
</evidence>
<keyword evidence="6 8" id="KW-0342">GTP-binding</keyword>
<dbReference type="PANTHER" id="PTHR19136">
    <property type="entry name" value="MOLYBDENUM COFACTOR GUANYLYLTRANSFERASE"/>
    <property type="match status" value="1"/>
</dbReference>
<feature type="binding site" evidence="8">
    <location>
        <position position="30"/>
    </location>
    <ligand>
        <name>GTP</name>
        <dbReference type="ChEBI" id="CHEBI:37565"/>
    </ligand>
</feature>
<feature type="binding site" evidence="8">
    <location>
        <begin position="17"/>
        <end position="19"/>
    </location>
    <ligand>
        <name>GTP</name>
        <dbReference type="ChEBI" id="CHEBI:37565"/>
    </ligand>
</feature>
<feature type="binding site" evidence="8">
    <location>
        <position position="58"/>
    </location>
    <ligand>
        <name>GTP</name>
        <dbReference type="ChEBI" id="CHEBI:37565"/>
    </ligand>
</feature>
<dbReference type="GO" id="GO:0061603">
    <property type="term" value="F:molybdenum cofactor guanylyltransferase activity"/>
    <property type="evidence" value="ECO:0007669"/>
    <property type="project" value="UniProtKB-EC"/>
</dbReference>
<evidence type="ECO:0000313" key="10">
    <source>
        <dbReference type="EMBL" id="AGT07215.1"/>
    </source>
</evidence>
<feature type="binding site" evidence="8">
    <location>
        <position position="76"/>
    </location>
    <ligand>
        <name>GTP</name>
        <dbReference type="ChEBI" id="CHEBI:37565"/>
    </ligand>
</feature>
<evidence type="ECO:0000256" key="7">
    <source>
        <dbReference type="ARBA" id="ARBA00023150"/>
    </source>
</evidence>
<comment type="domain">
    <text evidence="8">The N-terminal domain determines nucleotide recognition and specific binding, while the C-terminal domain determines the specific binding to the target protein.</text>
</comment>
<dbReference type="Proteomes" id="UP000015480">
    <property type="component" value="Chromosome"/>
</dbReference>
<dbReference type="PATRIC" id="fig|1367847.3.peg.41"/>
<keyword evidence="4 8" id="KW-0547">Nucleotide-binding</keyword>
<dbReference type="NCBIfam" id="TIGR02665">
    <property type="entry name" value="molyb_mobA"/>
    <property type="match status" value="1"/>
</dbReference>
<dbReference type="GO" id="GO:0046872">
    <property type="term" value="F:metal ion binding"/>
    <property type="evidence" value="ECO:0007669"/>
    <property type="project" value="UniProtKB-KW"/>
</dbReference>
<keyword evidence="7 8" id="KW-0501">Molybdenum cofactor biosynthesis</keyword>
<dbReference type="EC" id="2.7.7.77" evidence="8"/>
<evidence type="ECO:0000256" key="8">
    <source>
        <dbReference type="HAMAP-Rule" id="MF_00316"/>
    </source>
</evidence>
<dbReference type="InterPro" id="IPR025877">
    <property type="entry name" value="MobA-like_NTP_Trfase"/>
</dbReference>
<dbReference type="OrthoDB" id="9788394at2"/>
<protein>
    <recommendedName>
        <fullName evidence="8">Molybdenum cofactor guanylyltransferase</fullName>
        <shortName evidence="8">MoCo guanylyltransferase</shortName>
        <ecNumber evidence="8">2.7.7.77</ecNumber>
    </recommendedName>
    <alternativeName>
        <fullName evidence="8">GTP:molybdopterin guanylyltransferase</fullName>
    </alternativeName>
    <alternativeName>
        <fullName evidence="8">Mo-MPT guanylyltransferase</fullName>
    </alternativeName>
    <alternativeName>
        <fullName evidence="8">Molybdopterin guanylyltransferase</fullName>
    </alternativeName>
    <alternativeName>
        <fullName evidence="8">Molybdopterin-guanine dinucleotide synthase</fullName>
        <shortName evidence="8">MGD synthase</shortName>
    </alternativeName>
</protein>
<dbReference type="eggNOG" id="COG0746">
    <property type="taxonomic scope" value="Bacteria"/>
</dbReference>
<dbReference type="InterPro" id="IPR013482">
    <property type="entry name" value="Molybde_CF_guanTrfase"/>
</dbReference>
<keyword evidence="11" id="KW-1185">Reference proteome</keyword>
<dbReference type="Pfam" id="PF12804">
    <property type="entry name" value="NTP_transf_3"/>
    <property type="match status" value="1"/>
</dbReference>
<dbReference type="AlphaFoldDB" id="S5XV50"/>
<comment type="subcellular location">
    <subcellularLocation>
        <location evidence="8">Cytoplasm</location>
    </subcellularLocation>
</comment>
<organism evidence="10 11">
    <name type="scientific">Paracoccus aminophilus JCM 7686</name>
    <dbReference type="NCBI Taxonomy" id="1367847"/>
    <lineage>
        <taxon>Bacteria</taxon>
        <taxon>Pseudomonadati</taxon>
        <taxon>Pseudomonadota</taxon>
        <taxon>Alphaproteobacteria</taxon>
        <taxon>Rhodobacterales</taxon>
        <taxon>Paracoccaceae</taxon>
        <taxon>Paracoccus</taxon>
    </lineage>
</organism>
<dbReference type="PANTHER" id="PTHR19136:SF81">
    <property type="entry name" value="MOLYBDENUM COFACTOR GUANYLYLTRANSFERASE"/>
    <property type="match status" value="1"/>
</dbReference>
<dbReference type="Gene3D" id="3.90.550.10">
    <property type="entry name" value="Spore Coat Polysaccharide Biosynthesis Protein SpsA, Chain A"/>
    <property type="match status" value="1"/>
</dbReference>
<dbReference type="STRING" id="1367847.JCM7686_0104"/>
<comment type="subunit">
    <text evidence="8">Monomer.</text>
</comment>
<evidence type="ECO:0000256" key="4">
    <source>
        <dbReference type="ARBA" id="ARBA00022741"/>
    </source>
</evidence>
<dbReference type="EMBL" id="CP006650">
    <property type="protein sequence ID" value="AGT07215.1"/>
    <property type="molecule type" value="Genomic_DNA"/>
</dbReference>
<sequence length="219" mass="22699">MVNILGPKSKKLPAIILAGGRATRMGGGNKALRVLGGETLLARVIARLSDQCAPVAINANTDPEAFAGYKLPIIADTIPGFPGPLAGILAGMEWAAGLGAEAVVSVSVDTPFLPLDLVHRLREAAGRHGIALAASTDAETGRMQDHPTCSLWPVSLREDLAQAIESGLLRPGQFAAAYDPGRAVFASQPFDPFTNVNTPGDLAEAEALTRTPAGSLRGF</sequence>
<dbReference type="GO" id="GO:0005737">
    <property type="term" value="C:cytoplasm"/>
    <property type="evidence" value="ECO:0007669"/>
    <property type="project" value="UniProtKB-SubCell"/>
</dbReference>
<comment type="function">
    <text evidence="8">Transfers a GMP moiety from GTP to Mo-molybdopterin (Mo-MPT) cofactor (Moco or molybdenum cofactor) to form Mo-molybdopterin guanine dinucleotide (Mo-MGD) cofactor.</text>
</comment>
<dbReference type="GO" id="GO:0005525">
    <property type="term" value="F:GTP binding"/>
    <property type="evidence" value="ECO:0007669"/>
    <property type="project" value="UniProtKB-UniRule"/>
</dbReference>
<evidence type="ECO:0000256" key="5">
    <source>
        <dbReference type="ARBA" id="ARBA00022842"/>
    </source>
</evidence>
<dbReference type="GO" id="GO:1902758">
    <property type="term" value="P:bis(molybdopterin guanine dinucleotide)molybdenum biosynthetic process"/>
    <property type="evidence" value="ECO:0007669"/>
    <property type="project" value="TreeGrafter"/>
</dbReference>
<proteinExistence type="inferred from homology"/>
<comment type="similarity">
    <text evidence="8">Belongs to the MobA family.</text>
</comment>
<keyword evidence="5 8" id="KW-0460">Magnesium</keyword>
<comment type="cofactor">
    <cofactor evidence="8">
        <name>Mg(2+)</name>
        <dbReference type="ChEBI" id="CHEBI:18420"/>
    </cofactor>
</comment>
<gene>
    <name evidence="8" type="primary">mobA</name>
    <name evidence="10" type="ORF">JCM7686_0104</name>
</gene>
<evidence type="ECO:0000313" key="11">
    <source>
        <dbReference type="Proteomes" id="UP000015480"/>
    </source>
</evidence>
<feature type="binding site" evidence="8">
    <location>
        <position position="109"/>
    </location>
    <ligand>
        <name>GTP</name>
        <dbReference type="ChEBI" id="CHEBI:37565"/>
    </ligand>
</feature>
<evidence type="ECO:0000256" key="2">
    <source>
        <dbReference type="ARBA" id="ARBA00022679"/>
    </source>
</evidence>